<reference evidence="6" key="1">
    <citation type="submission" date="2023-10" db="EMBL/GenBank/DDBJ databases">
        <title>Genome assembly of Pristionchus species.</title>
        <authorList>
            <person name="Yoshida K."/>
            <person name="Sommer R.J."/>
        </authorList>
    </citation>
    <scope>NUCLEOTIDE SEQUENCE</scope>
    <source>
        <strain evidence="6">RS5133</strain>
    </source>
</reference>
<proteinExistence type="inferred from homology"/>
<dbReference type="InterPro" id="IPR029058">
    <property type="entry name" value="AB_hydrolase_fold"/>
</dbReference>
<evidence type="ECO:0000313" key="7">
    <source>
        <dbReference type="Proteomes" id="UP001432322"/>
    </source>
</evidence>
<protein>
    <recommendedName>
        <fullName evidence="4">Carboxylic ester hydrolase</fullName>
        <ecNumber evidence="4">3.1.1.-</ecNumber>
    </recommendedName>
</protein>
<dbReference type="AlphaFoldDB" id="A0AAV5UWU5"/>
<dbReference type="Gene3D" id="3.40.50.1820">
    <property type="entry name" value="alpha/beta hydrolase"/>
    <property type="match status" value="1"/>
</dbReference>
<dbReference type="Pfam" id="PF00135">
    <property type="entry name" value="COesterase"/>
    <property type="match status" value="1"/>
</dbReference>
<evidence type="ECO:0000256" key="3">
    <source>
        <dbReference type="ARBA" id="ARBA00022801"/>
    </source>
</evidence>
<dbReference type="PANTHER" id="PTHR45580:SF6">
    <property type="entry name" value="CARBOXYLESTERASE TYPE B DOMAIN-CONTAINING PROTEIN"/>
    <property type="match status" value="1"/>
</dbReference>
<feature type="chain" id="PRO_5043094579" description="Carboxylic ester hydrolase" evidence="4">
    <location>
        <begin position="18"/>
        <end position="516"/>
    </location>
</feature>
<keyword evidence="7" id="KW-1185">Reference proteome</keyword>
<dbReference type="Proteomes" id="UP001432322">
    <property type="component" value="Unassembled WGS sequence"/>
</dbReference>
<feature type="domain" description="Carboxylesterase type B" evidence="5">
    <location>
        <begin position="21"/>
        <end position="485"/>
    </location>
</feature>
<dbReference type="EC" id="3.1.1.-" evidence="4"/>
<dbReference type="SUPFAM" id="SSF53474">
    <property type="entry name" value="alpha/beta-Hydrolases"/>
    <property type="match status" value="1"/>
</dbReference>
<feature type="signal peptide" evidence="4">
    <location>
        <begin position="1"/>
        <end position="17"/>
    </location>
</feature>
<gene>
    <name evidence="6" type="ORF">PFISCL1PPCAC_3034</name>
</gene>
<keyword evidence="3 4" id="KW-0378">Hydrolase</keyword>
<evidence type="ECO:0000259" key="5">
    <source>
        <dbReference type="Pfam" id="PF00135"/>
    </source>
</evidence>
<evidence type="ECO:0000256" key="4">
    <source>
        <dbReference type="RuleBase" id="RU361235"/>
    </source>
</evidence>
<dbReference type="InterPro" id="IPR002018">
    <property type="entry name" value="CarbesteraseB"/>
</dbReference>
<keyword evidence="2" id="KW-0719">Serine esterase</keyword>
<accession>A0AAV5UWU5</accession>
<dbReference type="PROSITE" id="PS00122">
    <property type="entry name" value="CARBOXYLESTERASE_B_1"/>
    <property type="match status" value="1"/>
</dbReference>
<dbReference type="PANTHER" id="PTHR45580">
    <property type="entry name" value="PROTEIN CBG05369"/>
    <property type="match status" value="1"/>
</dbReference>
<dbReference type="InterPro" id="IPR019826">
    <property type="entry name" value="Carboxylesterase_B_AS"/>
</dbReference>
<keyword evidence="4" id="KW-0732">Signal</keyword>
<comment type="similarity">
    <text evidence="1 4">Belongs to the type-B carboxylesterase/lipase family.</text>
</comment>
<evidence type="ECO:0000256" key="1">
    <source>
        <dbReference type="ARBA" id="ARBA00005964"/>
    </source>
</evidence>
<evidence type="ECO:0000256" key="2">
    <source>
        <dbReference type="ARBA" id="ARBA00022487"/>
    </source>
</evidence>
<dbReference type="EMBL" id="BTSY01000001">
    <property type="protein sequence ID" value="GMT11737.1"/>
    <property type="molecule type" value="Genomic_DNA"/>
</dbReference>
<sequence>MKFILLLLSLLFDESKSAVFPVVSTKYGPIQGYEYTSPAGYTAQIFKKLPYARPPLGQMRWRKPELPDRWNQTIDGTFFGPACAQRTVFWAGPATGVSEDCLHINVYTSNACRKSNSACPVLFILHGGLAIFESPLRFTDDALVDNFVSQGLVVVSAAYRLGSFGVMALGDENVLPANLALHDVVAALKFTRSVIHSFGGDKDRITILGHSTGAQMTLLLALSPAISPPGENRLFHSIIAMSGPGRLETEQRQIERSHLVANKLGCDGSATEIIECMRTKSMNEILNVTNYGPSSEEGPLSITKAGELLPIRSVKEIYESRQPVRLMIGTTLFEFPAPGDENKVNVVMGIENDEECFEKYTKDRQSGYFVPGYNTDSQSIIMTTHLFAKSRAENGGKVYLYEYDYPEHAKHTQDASFLLGFYPFKKDENEQWLSRVYPRYFANFAKGERPAPDWYQLKPKQMNYYSVNKNETSGESPQMKKGYQDNITKYYEEMMEYDRQLTIERRKVLSAPIEYH</sequence>
<organism evidence="6 7">
    <name type="scientific">Pristionchus fissidentatus</name>
    <dbReference type="NCBI Taxonomy" id="1538716"/>
    <lineage>
        <taxon>Eukaryota</taxon>
        <taxon>Metazoa</taxon>
        <taxon>Ecdysozoa</taxon>
        <taxon>Nematoda</taxon>
        <taxon>Chromadorea</taxon>
        <taxon>Rhabditida</taxon>
        <taxon>Rhabditina</taxon>
        <taxon>Diplogasteromorpha</taxon>
        <taxon>Diplogasteroidea</taxon>
        <taxon>Neodiplogasteridae</taxon>
        <taxon>Pristionchus</taxon>
    </lineage>
</organism>
<evidence type="ECO:0000313" key="6">
    <source>
        <dbReference type="EMBL" id="GMT11737.1"/>
    </source>
</evidence>
<dbReference type="GO" id="GO:0052689">
    <property type="term" value="F:carboxylic ester hydrolase activity"/>
    <property type="evidence" value="ECO:0007669"/>
    <property type="project" value="UniProtKB-KW"/>
</dbReference>
<comment type="caution">
    <text evidence="6">The sequence shown here is derived from an EMBL/GenBank/DDBJ whole genome shotgun (WGS) entry which is preliminary data.</text>
</comment>
<name>A0AAV5UWU5_9BILA</name>